<accession>A0A2K5RJZ4</accession>
<evidence type="ECO:0000313" key="9">
    <source>
        <dbReference type="Proteomes" id="UP000233040"/>
    </source>
</evidence>
<evidence type="ECO:0000256" key="2">
    <source>
        <dbReference type="ARBA" id="ARBA00005556"/>
    </source>
</evidence>
<evidence type="ECO:0000256" key="6">
    <source>
        <dbReference type="ARBA" id="ARBA00023274"/>
    </source>
</evidence>
<proteinExistence type="inferred from homology"/>
<reference evidence="8" key="1">
    <citation type="submission" date="2025-08" db="UniProtKB">
        <authorList>
            <consortium name="Ensembl"/>
        </authorList>
    </citation>
    <scope>IDENTIFICATION</scope>
</reference>
<dbReference type="Ensembl" id="ENSCCAT00000046117.1">
    <property type="protein sequence ID" value="ENSCCAP00000028448.1"/>
    <property type="gene ID" value="ENSCCAG00000032203.1"/>
</dbReference>
<protein>
    <recommendedName>
        <fullName evidence="7">Large ribosomal subunit protein mL42</fullName>
    </recommendedName>
</protein>
<keyword evidence="9" id="KW-1185">Reference proteome</keyword>
<keyword evidence="5" id="KW-0496">Mitochondrion</keyword>
<evidence type="ECO:0000256" key="7">
    <source>
        <dbReference type="ARBA" id="ARBA00035189"/>
    </source>
</evidence>
<reference evidence="8" key="2">
    <citation type="submission" date="2025-09" db="UniProtKB">
        <authorList>
            <consortium name="Ensembl"/>
        </authorList>
    </citation>
    <scope>IDENTIFICATION</scope>
</reference>
<evidence type="ECO:0000256" key="1">
    <source>
        <dbReference type="ARBA" id="ARBA00004173"/>
    </source>
</evidence>
<keyword evidence="6" id="KW-0687">Ribonucleoprotein</keyword>
<evidence type="ECO:0000256" key="5">
    <source>
        <dbReference type="ARBA" id="ARBA00023128"/>
    </source>
</evidence>
<name>A0A2K5RJZ4_CEBIM</name>
<keyword evidence="4" id="KW-0689">Ribosomal protein</keyword>
<comment type="similarity">
    <text evidence="2">Belongs to the mitochondrion-specific ribosomal protein mL42 family.</text>
</comment>
<dbReference type="OMA" id="MSMATTG"/>
<evidence type="ECO:0000256" key="4">
    <source>
        <dbReference type="ARBA" id="ARBA00022980"/>
    </source>
</evidence>
<dbReference type="GO" id="GO:0005762">
    <property type="term" value="C:mitochondrial large ribosomal subunit"/>
    <property type="evidence" value="ECO:0007669"/>
    <property type="project" value="TreeGrafter"/>
</dbReference>
<dbReference type="AlphaFoldDB" id="A0A2K5RJZ4"/>
<evidence type="ECO:0000313" key="8">
    <source>
        <dbReference type="Ensembl" id="ENSCCAP00000028448.1"/>
    </source>
</evidence>
<comment type="subcellular location">
    <subcellularLocation>
        <location evidence="1">Mitochondrion</location>
    </subcellularLocation>
</comment>
<dbReference type="Proteomes" id="UP000233040">
    <property type="component" value="Unassembled WGS sequence"/>
</dbReference>
<dbReference type="STRING" id="9516.ENSCCAP00000028448"/>
<dbReference type="GeneTree" id="ENSGT00390000010491"/>
<dbReference type="InterPro" id="IPR019346">
    <property type="entry name" value="Ribosomal_mL42"/>
</dbReference>
<sequence length="165" mass="18696">MAVAAVKWVMSKQTILKHLFPIQNGALYCVCHKSTYSPLSDDYNCKVNLALTSDGRTIVCYHPSVDIPYEHTKPIPWPDPVHNNEETHDQILKTRLKEKIEPLEQEPMVEQLSKMFFTTKHCWSPYGWAVVQSQLTAASASWGQVILLPQPPEQLGLQARVIMPG</sequence>
<keyword evidence="3" id="KW-0809">Transit peptide</keyword>
<dbReference type="Pfam" id="PF10210">
    <property type="entry name" value="MRP-S32"/>
    <property type="match status" value="1"/>
</dbReference>
<dbReference type="PANTHER" id="PTHR13450">
    <property type="entry name" value="MITOCHONDRIAL 39S RIBOSOMAL PROTEIN L42"/>
    <property type="match status" value="1"/>
</dbReference>
<evidence type="ECO:0000256" key="3">
    <source>
        <dbReference type="ARBA" id="ARBA00022946"/>
    </source>
</evidence>
<dbReference type="PANTHER" id="PTHR13450:SF4">
    <property type="entry name" value="LARGE RIBOSOMAL SUBUNIT PROTEIN ML42"/>
    <property type="match status" value="1"/>
</dbReference>
<organism evidence="8 9">
    <name type="scientific">Cebus imitator</name>
    <name type="common">Panamanian white-faced capuchin</name>
    <name type="synonym">Cebus capucinus imitator</name>
    <dbReference type="NCBI Taxonomy" id="2715852"/>
    <lineage>
        <taxon>Eukaryota</taxon>
        <taxon>Metazoa</taxon>
        <taxon>Chordata</taxon>
        <taxon>Craniata</taxon>
        <taxon>Vertebrata</taxon>
        <taxon>Euteleostomi</taxon>
        <taxon>Mammalia</taxon>
        <taxon>Eutheria</taxon>
        <taxon>Euarchontoglires</taxon>
        <taxon>Primates</taxon>
        <taxon>Haplorrhini</taxon>
        <taxon>Platyrrhini</taxon>
        <taxon>Cebidae</taxon>
        <taxon>Cebinae</taxon>
        <taxon>Cebus</taxon>
    </lineage>
</organism>